<proteinExistence type="inferred from homology"/>
<evidence type="ECO:0000256" key="2">
    <source>
        <dbReference type="ARBA" id="ARBA00022747"/>
    </source>
</evidence>
<evidence type="ECO:0000259" key="5">
    <source>
        <dbReference type="Pfam" id="PF01420"/>
    </source>
</evidence>
<dbReference type="InterPro" id="IPR000055">
    <property type="entry name" value="Restrct_endonuc_typeI_TRD"/>
</dbReference>
<sequence length="200" mass="22950">MIDMEIKQLRDINEYSSKSVNPSKSPDTIFEVYSVPSHADNKPEYLRGDEIGSTKAVVEEGDILLCKINPRINRVWVVGKSSEYLSVASSEWIVVRSTENNPEYLAWYFRSDKFKARMNTGLTGIGGSLTRAQPKRVAEYPVPIRDRKEQDEIVVILNNVYKIINSRIEQLEKLDNLIKSRFVEMFGGEKLKRLEICTNC</sequence>
<dbReference type="Pfam" id="PF01420">
    <property type="entry name" value="Methylase_S"/>
    <property type="match status" value="1"/>
</dbReference>
<name>A0A371ASR3_9FIRM</name>
<dbReference type="GO" id="GO:0003677">
    <property type="term" value="F:DNA binding"/>
    <property type="evidence" value="ECO:0007669"/>
    <property type="project" value="UniProtKB-KW"/>
</dbReference>
<feature type="domain" description="Type I restriction modification DNA specificity" evidence="5">
    <location>
        <begin position="2"/>
        <end position="172"/>
    </location>
</feature>
<keyword evidence="7" id="KW-1185">Reference proteome</keyword>
<dbReference type="EMBL" id="QRCT01000049">
    <property type="protein sequence ID" value="RDU22605.1"/>
    <property type="molecule type" value="Genomic_DNA"/>
</dbReference>
<dbReference type="Proteomes" id="UP000255036">
    <property type="component" value="Unassembled WGS sequence"/>
</dbReference>
<keyword evidence="2" id="KW-0680">Restriction system</keyword>
<dbReference type="GO" id="GO:0009307">
    <property type="term" value="P:DNA restriction-modification system"/>
    <property type="evidence" value="ECO:0007669"/>
    <property type="project" value="UniProtKB-KW"/>
</dbReference>
<dbReference type="PANTHER" id="PTHR43140">
    <property type="entry name" value="TYPE-1 RESTRICTION ENZYME ECOKI SPECIFICITY PROTEIN"/>
    <property type="match status" value="1"/>
</dbReference>
<dbReference type="AlphaFoldDB" id="A0A371ASR3"/>
<dbReference type="InterPro" id="IPR044946">
    <property type="entry name" value="Restrct_endonuc_typeI_TRD_sf"/>
</dbReference>
<keyword evidence="6" id="KW-0255">Endonuclease</keyword>
<keyword evidence="6" id="KW-0540">Nuclease</keyword>
<comment type="subunit">
    <text evidence="4">The methyltransferase is composed of M and S polypeptides.</text>
</comment>
<evidence type="ECO:0000256" key="4">
    <source>
        <dbReference type="ARBA" id="ARBA00038652"/>
    </source>
</evidence>
<dbReference type="Gene3D" id="3.90.220.20">
    <property type="entry name" value="DNA methylase specificity domains"/>
    <property type="match status" value="2"/>
</dbReference>
<comment type="caution">
    <text evidence="6">The sequence shown here is derived from an EMBL/GenBank/DDBJ whole genome shotgun (WGS) entry which is preliminary data.</text>
</comment>
<keyword evidence="3" id="KW-0238">DNA-binding</keyword>
<protein>
    <submittedName>
        <fullName evidence="6">Restriction endonuclease subunit S</fullName>
    </submittedName>
</protein>
<evidence type="ECO:0000256" key="1">
    <source>
        <dbReference type="ARBA" id="ARBA00010923"/>
    </source>
</evidence>
<evidence type="ECO:0000313" key="7">
    <source>
        <dbReference type="Proteomes" id="UP000255036"/>
    </source>
</evidence>
<accession>A0A371ASR3</accession>
<organism evidence="6 7">
    <name type="scientific">Anaerosacchariphilus polymeriproducens</name>
    <dbReference type="NCBI Taxonomy" id="1812858"/>
    <lineage>
        <taxon>Bacteria</taxon>
        <taxon>Bacillati</taxon>
        <taxon>Bacillota</taxon>
        <taxon>Clostridia</taxon>
        <taxon>Lachnospirales</taxon>
        <taxon>Lachnospiraceae</taxon>
        <taxon>Anaerosacchariphilus</taxon>
    </lineage>
</organism>
<dbReference type="SUPFAM" id="SSF116734">
    <property type="entry name" value="DNA methylase specificity domain"/>
    <property type="match status" value="1"/>
</dbReference>
<comment type="similarity">
    <text evidence="1">Belongs to the type-I restriction system S methylase family.</text>
</comment>
<evidence type="ECO:0000256" key="3">
    <source>
        <dbReference type="ARBA" id="ARBA00023125"/>
    </source>
</evidence>
<dbReference type="GO" id="GO:0004519">
    <property type="term" value="F:endonuclease activity"/>
    <property type="evidence" value="ECO:0007669"/>
    <property type="project" value="UniProtKB-KW"/>
</dbReference>
<keyword evidence="6" id="KW-0378">Hydrolase</keyword>
<reference evidence="6 7" key="1">
    <citation type="submission" date="2018-07" db="EMBL/GenBank/DDBJ databases">
        <title>Anaerosacharophilus polymeroproducens gen. nov. sp. nov., an anaerobic bacterium isolated from salt field.</title>
        <authorList>
            <person name="Kim W."/>
            <person name="Yang S.-H."/>
            <person name="Oh J."/>
            <person name="Lee J.-H."/>
            <person name="Kwon K.K."/>
        </authorList>
    </citation>
    <scope>NUCLEOTIDE SEQUENCE [LARGE SCALE GENOMIC DNA]</scope>
    <source>
        <strain evidence="6 7">MCWD5</strain>
    </source>
</reference>
<dbReference type="PANTHER" id="PTHR43140:SF1">
    <property type="entry name" value="TYPE I RESTRICTION ENZYME ECOKI SPECIFICITY SUBUNIT"/>
    <property type="match status" value="1"/>
</dbReference>
<gene>
    <name evidence="6" type="ORF">DWV06_15125</name>
</gene>
<dbReference type="InterPro" id="IPR051212">
    <property type="entry name" value="Type-I_RE_S_subunit"/>
</dbReference>
<evidence type="ECO:0000313" key="6">
    <source>
        <dbReference type="EMBL" id="RDU22605.1"/>
    </source>
</evidence>